<dbReference type="PROSITE" id="PS50214">
    <property type="entry name" value="DISINTEGRIN_2"/>
    <property type="match status" value="1"/>
</dbReference>
<evidence type="ECO:0000256" key="9">
    <source>
        <dbReference type="ARBA" id="ARBA00022833"/>
    </source>
</evidence>
<dbReference type="GO" id="GO:0005886">
    <property type="term" value="C:plasma membrane"/>
    <property type="evidence" value="ECO:0007669"/>
    <property type="project" value="Ensembl"/>
</dbReference>
<dbReference type="GO" id="GO:0005576">
    <property type="term" value="C:extracellular region"/>
    <property type="evidence" value="ECO:0007669"/>
    <property type="project" value="UniProtKB-SubCell"/>
</dbReference>
<evidence type="ECO:0000259" key="18">
    <source>
        <dbReference type="PROSITE" id="PS50215"/>
    </source>
</evidence>
<feature type="domain" description="Peptidase M12B" evidence="18">
    <location>
        <begin position="190"/>
        <end position="386"/>
    </location>
</feature>
<dbReference type="Gene3D" id="4.10.70.10">
    <property type="entry name" value="Disintegrin domain"/>
    <property type="match status" value="1"/>
</dbReference>
<dbReference type="GO" id="GO:0004222">
    <property type="term" value="F:metalloendopeptidase activity"/>
    <property type="evidence" value="ECO:0007669"/>
    <property type="project" value="InterPro"/>
</dbReference>
<dbReference type="InterPro" id="IPR034027">
    <property type="entry name" value="Reprolysin_adamalysin"/>
</dbReference>
<dbReference type="InterPro" id="IPR024079">
    <property type="entry name" value="MetalloPept_cat_dom_sf"/>
</dbReference>
<evidence type="ECO:0000256" key="6">
    <source>
        <dbReference type="ARBA" id="ARBA00022692"/>
    </source>
</evidence>
<dbReference type="Pfam" id="PF08516">
    <property type="entry name" value="ADAM_CR"/>
    <property type="match status" value="1"/>
</dbReference>
<dbReference type="PRINTS" id="PR00289">
    <property type="entry name" value="DISINTEGRIN"/>
</dbReference>
<keyword evidence="6" id="KW-0812">Transmembrane</keyword>
<dbReference type="PANTHER" id="PTHR11905:SF32">
    <property type="entry name" value="DISINTEGRIN AND METALLOPROTEINASE DOMAIN-CONTAINING PROTEIN 28"/>
    <property type="match status" value="1"/>
</dbReference>
<dbReference type="SUPFAM" id="SSF55486">
    <property type="entry name" value="Metalloproteases ('zincins'), catalytic domain"/>
    <property type="match status" value="1"/>
</dbReference>
<dbReference type="InterPro" id="IPR001762">
    <property type="entry name" value="Disintegrin_dom"/>
</dbReference>
<evidence type="ECO:0000256" key="3">
    <source>
        <dbReference type="ARBA" id="ARBA00004613"/>
    </source>
</evidence>
<dbReference type="GO" id="GO:0034987">
    <property type="term" value="F:immunoglobulin receptor binding"/>
    <property type="evidence" value="ECO:0007669"/>
    <property type="project" value="Ensembl"/>
</dbReference>
<reference evidence="19" key="1">
    <citation type="submission" date="2025-08" db="UniProtKB">
        <authorList>
            <consortium name="Ensembl"/>
        </authorList>
    </citation>
    <scope>IDENTIFICATION</scope>
</reference>
<reference evidence="19" key="2">
    <citation type="submission" date="2025-09" db="UniProtKB">
        <authorList>
            <consortium name="Ensembl"/>
        </authorList>
    </citation>
    <scope>IDENTIFICATION</scope>
</reference>
<evidence type="ECO:0000259" key="17">
    <source>
        <dbReference type="PROSITE" id="PS50214"/>
    </source>
</evidence>
<dbReference type="Pfam" id="PF01421">
    <property type="entry name" value="Reprolysin"/>
    <property type="match status" value="1"/>
</dbReference>
<keyword evidence="13" id="KW-1199">Hemostasis impairing toxin</keyword>
<comment type="cofactor">
    <cofactor evidence="1">
        <name>Zn(2+)</name>
        <dbReference type="ChEBI" id="CHEBI:29105"/>
    </cofactor>
</comment>
<dbReference type="FunFam" id="4.10.70.10:FF:000001">
    <property type="entry name" value="Disintegrin and metalloproteinase domain-containing protein 22"/>
    <property type="match status" value="1"/>
</dbReference>
<dbReference type="PROSITE" id="PS01186">
    <property type="entry name" value="EGF_2"/>
    <property type="match status" value="1"/>
</dbReference>
<dbReference type="FunFam" id="3.40.390.10:FF:000002">
    <property type="entry name" value="Disintegrin and metalloproteinase domain-containing protein 22"/>
    <property type="match status" value="1"/>
</dbReference>
<evidence type="ECO:0000256" key="13">
    <source>
        <dbReference type="ARBA" id="ARBA00023240"/>
    </source>
</evidence>
<gene>
    <name evidence="19" type="primary">ADAM28</name>
</gene>
<feature type="binding site" evidence="15">
    <location>
        <position position="330"/>
    </location>
    <ligand>
        <name>Zn(2+)</name>
        <dbReference type="ChEBI" id="CHEBI:29105"/>
        <note>catalytic</note>
    </ligand>
</feature>
<organism evidence="19 20">
    <name type="scientific">Sphenodon punctatus</name>
    <name type="common">Tuatara</name>
    <name type="synonym">Hatteria punctata</name>
    <dbReference type="NCBI Taxonomy" id="8508"/>
    <lineage>
        <taxon>Eukaryota</taxon>
        <taxon>Metazoa</taxon>
        <taxon>Chordata</taxon>
        <taxon>Craniata</taxon>
        <taxon>Vertebrata</taxon>
        <taxon>Euteleostomi</taxon>
        <taxon>Lepidosauria</taxon>
        <taxon>Sphenodontia</taxon>
        <taxon>Sphenodontidae</taxon>
        <taxon>Sphenodon</taxon>
    </lineage>
</organism>
<dbReference type="InterPro" id="IPR001590">
    <property type="entry name" value="Peptidase_M12B"/>
</dbReference>
<dbReference type="CDD" id="cd04269">
    <property type="entry name" value="ZnMc_adamalysin_II_like"/>
    <property type="match status" value="1"/>
</dbReference>
<evidence type="ECO:0000256" key="7">
    <source>
        <dbReference type="ARBA" id="ARBA00022723"/>
    </source>
</evidence>
<feature type="binding site" evidence="15">
    <location>
        <position position="336"/>
    </location>
    <ligand>
        <name>Zn(2+)</name>
        <dbReference type="ChEBI" id="CHEBI:29105"/>
        <note>catalytic</note>
    </ligand>
</feature>
<evidence type="ECO:0000256" key="12">
    <source>
        <dbReference type="ARBA" id="ARBA00023157"/>
    </source>
</evidence>
<feature type="region of interest" description="Disordered" evidence="16">
    <location>
        <begin position="668"/>
        <end position="690"/>
    </location>
</feature>
<name>A0A8D0GT55_SPHPU</name>
<evidence type="ECO:0000256" key="8">
    <source>
        <dbReference type="ARBA" id="ARBA00022801"/>
    </source>
</evidence>
<evidence type="ECO:0000256" key="1">
    <source>
        <dbReference type="ARBA" id="ARBA00001947"/>
    </source>
</evidence>
<keyword evidence="8" id="KW-0378">Hydrolase</keyword>
<keyword evidence="7 15" id="KW-0479">Metal-binding</keyword>
<dbReference type="PANTHER" id="PTHR11905">
    <property type="entry name" value="ADAM A DISINTEGRIN AND METALLOPROTEASE DOMAIN"/>
    <property type="match status" value="1"/>
</dbReference>
<dbReference type="OMA" id="CKANDAM"/>
<evidence type="ECO:0000256" key="11">
    <source>
        <dbReference type="ARBA" id="ARBA00023136"/>
    </source>
</evidence>
<dbReference type="GeneTree" id="ENSGT00940000156716"/>
<dbReference type="SMART" id="SM00050">
    <property type="entry name" value="DISIN"/>
    <property type="match status" value="1"/>
</dbReference>
<feature type="active site" evidence="15">
    <location>
        <position position="327"/>
    </location>
</feature>
<evidence type="ECO:0000256" key="15">
    <source>
        <dbReference type="PROSITE-ProRule" id="PRU00276"/>
    </source>
</evidence>
<evidence type="ECO:0000256" key="4">
    <source>
        <dbReference type="ARBA" id="ARBA00022525"/>
    </source>
</evidence>
<evidence type="ECO:0000256" key="10">
    <source>
        <dbReference type="ARBA" id="ARBA00022989"/>
    </source>
</evidence>
<dbReference type="PROSITE" id="PS00427">
    <property type="entry name" value="DISINTEGRIN_1"/>
    <property type="match status" value="1"/>
</dbReference>
<feature type="binding site" evidence="15">
    <location>
        <position position="326"/>
    </location>
    <ligand>
        <name>Zn(2+)</name>
        <dbReference type="ChEBI" id="CHEBI:29105"/>
        <note>catalytic</note>
    </ligand>
</feature>
<protein>
    <submittedName>
        <fullName evidence="19">ADAM metallopeptidase domain 28</fullName>
    </submittedName>
</protein>
<dbReference type="Pfam" id="PF01562">
    <property type="entry name" value="Pep_M12B_propep"/>
    <property type="match status" value="1"/>
</dbReference>
<proteinExistence type="predicted"/>
<dbReference type="GO" id="GO:0006508">
    <property type="term" value="P:proteolysis"/>
    <property type="evidence" value="ECO:0007669"/>
    <property type="project" value="InterPro"/>
</dbReference>
<evidence type="ECO:0000313" key="20">
    <source>
        <dbReference type="Proteomes" id="UP000694392"/>
    </source>
</evidence>
<dbReference type="Proteomes" id="UP000694392">
    <property type="component" value="Unplaced"/>
</dbReference>
<dbReference type="GO" id="GO:0046872">
    <property type="term" value="F:metal ion binding"/>
    <property type="evidence" value="ECO:0007669"/>
    <property type="project" value="UniProtKB-KW"/>
</dbReference>
<evidence type="ECO:0000256" key="14">
    <source>
        <dbReference type="PROSITE-ProRule" id="PRU00068"/>
    </source>
</evidence>
<feature type="domain" description="Disintegrin" evidence="17">
    <location>
        <begin position="394"/>
        <end position="480"/>
    </location>
</feature>
<feature type="disulfide bond" evidence="14">
    <location>
        <begin position="452"/>
        <end position="472"/>
    </location>
</feature>
<feature type="disulfide bond" evidence="15">
    <location>
        <begin position="341"/>
        <end position="365"/>
    </location>
</feature>
<dbReference type="Pfam" id="PF00200">
    <property type="entry name" value="Disintegrin"/>
    <property type="match status" value="1"/>
</dbReference>
<dbReference type="AlphaFoldDB" id="A0A8D0GT55"/>
<dbReference type="GO" id="GO:0005739">
    <property type="term" value="C:mitochondrion"/>
    <property type="evidence" value="ECO:0007669"/>
    <property type="project" value="Ensembl"/>
</dbReference>
<dbReference type="InterPro" id="IPR006586">
    <property type="entry name" value="ADAM_Cys-rich"/>
</dbReference>
<keyword evidence="9 15" id="KW-0862">Zinc</keyword>
<dbReference type="Ensembl" id="ENSSPUT00000011776.1">
    <property type="protein sequence ID" value="ENSSPUP00000011047.1"/>
    <property type="gene ID" value="ENSSPUG00000008478.1"/>
</dbReference>
<comment type="subcellular location">
    <subcellularLocation>
        <location evidence="2">Membrane</location>
        <topology evidence="2">Single-pass type I membrane protein</topology>
    </subcellularLocation>
    <subcellularLocation>
        <location evidence="3">Secreted</location>
    </subcellularLocation>
</comment>
<dbReference type="InterPro" id="IPR000742">
    <property type="entry name" value="EGF"/>
</dbReference>
<keyword evidence="20" id="KW-1185">Reference proteome</keyword>
<dbReference type="InterPro" id="IPR002870">
    <property type="entry name" value="Peptidase_M12B_N"/>
</dbReference>
<keyword evidence="12 15" id="KW-1015">Disulfide bond</keyword>
<accession>A0A8D0GT55</accession>
<dbReference type="GO" id="GO:0090729">
    <property type="term" value="F:toxin activity"/>
    <property type="evidence" value="ECO:0007669"/>
    <property type="project" value="UniProtKB-KW"/>
</dbReference>
<dbReference type="Gene3D" id="3.40.390.10">
    <property type="entry name" value="Collagenase (Catalytic Domain)"/>
    <property type="match status" value="1"/>
</dbReference>
<keyword evidence="11" id="KW-0472">Membrane</keyword>
<dbReference type="PROSITE" id="PS50215">
    <property type="entry name" value="ADAM_MEPRO"/>
    <property type="match status" value="1"/>
</dbReference>
<keyword evidence="10" id="KW-1133">Transmembrane helix</keyword>
<keyword evidence="4" id="KW-0964">Secreted</keyword>
<evidence type="ECO:0000313" key="19">
    <source>
        <dbReference type="Ensembl" id="ENSSPUP00000011047.1"/>
    </source>
</evidence>
<dbReference type="InterPro" id="IPR036436">
    <property type="entry name" value="Disintegrin_dom_sf"/>
</dbReference>
<evidence type="ECO:0000256" key="2">
    <source>
        <dbReference type="ARBA" id="ARBA00004479"/>
    </source>
</evidence>
<feature type="disulfide bond" evidence="15">
    <location>
        <begin position="301"/>
        <end position="381"/>
    </location>
</feature>
<keyword evidence="5" id="KW-0800">Toxin</keyword>
<dbReference type="SUPFAM" id="SSF57552">
    <property type="entry name" value="Blood coagulation inhibitor (disintegrin)"/>
    <property type="match status" value="1"/>
</dbReference>
<evidence type="ECO:0000256" key="5">
    <source>
        <dbReference type="ARBA" id="ARBA00022656"/>
    </source>
</evidence>
<evidence type="ECO:0000256" key="16">
    <source>
        <dbReference type="SAM" id="MobiDB-lite"/>
    </source>
</evidence>
<dbReference type="InterPro" id="IPR018358">
    <property type="entry name" value="Disintegrin_CS"/>
</dbReference>
<dbReference type="SMART" id="SM00608">
    <property type="entry name" value="ACR"/>
    <property type="match status" value="1"/>
</dbReference>
<sequence>WGRSTKALPGVKDYEVVYPHKLHALHKRDVGGNQSPSQKGPYEDTMQYEIKVNGEKVVLHLEKNKDLFAKNYSETHYAPDGQEVTTSPQMTDHCYYGGHIQNDSDSTASISACKGLRGYFKSLGKRYLIEPLKLTNSEEHAVFKYENLEDYEGLKICGVTNSTWESDDPIKKSSRASTSAEKQAYLKARKYVEVYIVVDNTVYRKYNRNMTAVRKRVFEIINYINIVYKAINIHVALIGLDIWSDADKIMVNATAGITLDRFSVWRQSVLLKRKKNDNAQLITGIDFTGPTVGLAFVGTMCSAVYSSGIVQDHNRNPIAIGATMAHEMGHNLGMNHDTNLCNCPSGSCIMAGQLSYKTPKEFSSCSLQAFQKYIMDRMPMCMVNMPTPKDIIASAVCGNNFVEEGEECDCGTRQECTNVCCEAATCKLKPGAKCGYGECCENCQLKKAGAVCRPVKHDCDLAELCTGLHHQCPMDRFRVNGHPCRNDLGYCYMGKCPTLQSQCIVLWGPAAQVASDYCYNINKNGVYYGHCKKANGTYIPCGKKDVKCGKLYCTGGAQMPASGNLVAFDACKSSFTSKDKEDTGMVATGTKCGIGMVCSKGQCIDIERAYRSTNCSAQCKGHAVCDHELQCQCEEGWAPPGCDDSTAVTSDQPSGVSGTTNHAFSGQVQKKNQHFAPGLPPTEVRNCMPR</sequence>
<feature type="disulfide bond" evidence="15">
    <location>
        <begin position="343"/>
        <end position="348"/>
    </location>
</feature>